<dbReference type="SUPFAM" id="SSF51161">
    <property type="entry name" value="Trimeric LpxA-like enzymes"/>
    <property type="match status" value="1"/>
</dbReference>
<dbReference type="PIRSF" id="PIRSF000441">
    <property type="entry name" value="CysE"/>
    <property type="match status" value="1"/>
</dbReference>
<dbReference type="InterPro" id="IPR005881">
    <property type="entry name" value="Ser_O-AcTrfase"/>
</dbReference>
<evidence type="ECO:0000313" key="3">
    <source>
        <dbReference type="EMBL" id="MDU0356108.1"/>
    </source>
</evidence>
<dbReference type="PANTHER" id="PTHR42811">
    <property type="entry name" value="SERINE ACETYLTRANSFERASE"/>
    <property type="match status" value="1"/>
</dbReference>
<dbReference type="RefSeq" id="WP_316027615.1">
    <property type="nucleotide sequence ID" value="NZ_JAWDIO010000002.1"/>
</dbReference>
<evidence type="ECO:0000313" key="4">
    <source>
        <dbReference type="Proteomes" id="UP001247805"/>
    </source>
</evidence>
<dbReference type="Proteomes" id="UP001247805">
    <property type="component" value="Unassembled WGS sequence"/>
</dbReference>
<dbReference type="InterPro" id="IPR011004">
    <property type="entry name" value="Trimer_LpxA-like_sf"/>
</dbReference>
<protein>
    <recommendedName>
        <fullName evidence="5">Serine O-acetyltransferase</fullName>
    </recommendedName>
</protein>
<dbReference type="PROSITE" id="PS00101">
    <property type="entry name" value="HEXAPEP_TRANSFERASES"/>
    <property type="match status" value="1"/>
</dbReference>
<name>A0ABU3T1M5_9ALTE</name>
<gene>
    <name evidence="3" type="ORF">RS130_21415</name>
</gene>
<keyword evidence="1" id="KW-0808">Transferase</keyword>
<comment type="caution">
    <text evidence="3">The sequence shown here is derived from an EMBL/GenBank/DDBJ whole genome shotgun (WGS) entry which is preliminary data.</text>
</comment>
<reference evidence="3 4" key="1">
    <citation type="submission" date="2023-10" db="EMBL/GenBank/DDBJ databases">
        <title>Glaciecola aquimarina strain GGW-M5 nov., isolated from a coastal seawater.</title>
        <authorList>
            <person name="Bayburt H."/>
            <person name="Kim J.M."/>
            <person name="Choi B.J."/>
            <person name="Jeon C.O."/>
        </authorList>
    </citation>
    <scope>NUCLEOTIDE SEQUENCE [LARGE SCALE GENOMIC DNA]</scope>
    <source>
        <strain evidence="3 4">KCTC 32108</strain>
    </source>
</reference>
<evidence type="ECO:0000256" key="1">
    <source>
        <dbReference type="ARBA" id="ARBA00022679"/>
    </source>
</evidence>
<proteinExistence type="predicted"/>
<keyword evidence="4" id="KW-1185">Reference proteome</keyword>
<dbReference type="Gene3D" id="2.160.10.10">
    <property type="entry name" value="Hexapeptide repeat proteins"/>
    <property type="match status" value="1"/>
</dbReference>
<evidence type="ECO:0000256" key="2">
    <source>
        <dbReference type="ARBA" id="ARBA00022737"/>
    </source>
</evidence>
<keyword evidence="2" id="KW-0677">Repeat</keyword>
<accession>A0ABU3T1M5</accession>
<dbReference type="EMBL" id="JAWDIO010000002">
    <property type="protein sequence ID" value="MDU0356108.1"/>
    <property type="molecule type" value="Genomic_DNA"/>
</dbReference>
<sequence>MSFEFWVVLIFRIYAQCFHIKLLRPIGLIIYQIAKFVFKCDIHPAANIQSGFHLVHGFNVVIGADATLGGNVCLFDGVSIGKKNVGTNDGMPNLKMNVIVGTGAKLLGDIDIEEGVLIGANSVVIQSILQKNVSVVGVPARVINKPKEDSL</sequence>
<dbReference type="InterPro" id="IPR018357">
    <property type="entry name" value="Hexapep_transf_CS"/>
</dbReference>
<evidence type="ECO:0008006" key="5">
    <source>
        <dbReference type="Google" id="ProtNLM"/>
    </source>
</evidence>
<organism evidence="3 4">
    <name type="scientific">Paraglaciecola aquimarina</name>
    <dbReference type="NCBI Taxonomy" id="1235557"/>
    <lineage>
        <taxon>Bacteria</taxon>
        <taxon>Pseudomonadati</taxon>
        <taxon>Pseudomonadota</taxon>
        <taxon>Gammaproteobacteria</taxon>
        <taxon>Alteromonadales</taxon>
        <taxon>Alteromonadaceae</taxon>
        <taxon>Paraglaciecola</taxon>
    </lineage>
</organism>